<dbReference type="GO" id="GO:0005384">
    <property type="term" value="F:manganese ion transmembrane transporter activity"/>
    <property type="evidence" value="ECO:0007669"/>
    <property type="project" value="TreeGrafter"/>
</dbReference>
<dbReference type="GO" id="GO:0010008">
    <property type="term" value="C:endosome membrane"/>
    <property type="evidence" value="ECO:0007669"/>
    <property type="project" value="TreeGrafter"/>
</dbReference>
<dbReference type="PANTHER" id="PTHR11706">
    <property type="entry name" value="SOLUTE CARRIER PROTEIN FAMILY 11 MEMBER"/>
    <property type="match status" value="1"/>
</dbReference>
<dbReference type="InterPro" id="IPR001046">
    <property type="entry name" value="NRAMP_fam"/>
</dbReference>
<evidence type="ECO:0000256" key="2">
    <source>
        <dbReference type="ARBA" id="ARBA00006670"/>
    </source>
</evidence>
<dbReference type="GO" id="GO:0005886">
    <property type="term" value="C:plasma membrane"/>
    <property type="evidence" value="ECO:0007669"/>
    <property type="project" value="TreeGrafter"/>
</dbReference>
<protein>
    <submittedName>
        <fullName evidence="8">Uncharacterized protein</fullName>
    </submittedName>
</protein>
<dbReference type="PANTHER" id="PTHR11706:SF33">
    <property type="entry name" value="NATURAL RESISTANCE-ASSOCIATED MACROPHAGE PROTEIN 2"/>
    <property type="match status" value="1"/>
</dbReference>
<dbReference type="GO" id="GO:0015086">
    <property type="term" value="F:cadmium ion transmembrane transporter activity"/>
    <property type="evidence" value="ECO:0007669"/>
    <property type="project" value="TreeGrafter"/>
</dbReference>
<keyword evidence="5 7" id="KW-1133">Transmembrane helix</keyword>
<evidence type="ECO:0000313" key="9">
    <source>
        <dbReference type="Proteomes" id="UP000243686"/>
    </source>
</evidence>
<evidence type="ECO:0000313" key="8">
    <source>
        <dbReference type="EMBL" id="OON16045.1"/>
    </source>
</evidence>
<dbReference type="EMBL" id="KV899047">
    <property type="protein sequence ID" value="OON16045.1"/>
    <property type="molecule type" value="Genomic_DNA"/>
</dbReference>
<proteinExistence type="inferred from homology"/>
<dbReference type="AlphaFoldDB" id="A0A1S8WNT0"/>
<evidence type="ECO:0000256" key="7">
    <source>
        <dbReference type="SAM" id="Phobius"/>
    </source>
</evidence>
<evidence type="ECO:0000256" key="4">
    <source>
        <dbReference type="ARBA" id="ARBA00022692"/>
    </source>
</evidence>
<accession>A0A1S8WNT0</accession>
<name>A0A1S8WNT0_OPIVI</name>
<gene>
    <name evidence="8" type="ORF">X801_08145</name>
</gene>
<keyword evidence="4 7" id="KW-0812">Transmembrane</keyword>
<evidence type="ECO:0000256" key="3">
    <source>
        <dbReference type="ARBA" id="ARBA00022448"/>
    </source>
</evidence>
<feature type="transmembrane region" description="Helical" evidence="7">
    <location>
        <begin position="43"/>
        <end position="65"/>
    </location>
</feature>
<keyword evidence="6 7" id="KW-0472">Membrane</keyword>
<evidence type="ECO:0000256" key="6">
    <source>
        <dbReference type="ARBA" id="ARBA00023136"/>
    </source>
</evidence>
<keyword evidence="9" id="KW-1185">Reference proteome</keyword>
<organism evidence="8 9">
    <name type="scientific">Opisthorchis viverrini</name>
    <name type="common">Southeast Asian liver fluke</name>
    <dbReference type="NCBI Taxonomy" id="6198"/>
    <lineage>
        <taxon>Eukaryota</taxon>
        <taxon>Metazoa</taxon>
        <taxon>Spiralia</taxon>
        <taxon>Lophotrochozoa</taxon>
        <taxon>Platyhelminthes</taxon>
        <taxon>Trematoda</taxon>
        <taxon>Digenea</taxon>
        <taxon>Opisthorchiida</taxon>
        <taxon>Opisthorchiata</taxon>
        <taxon>Opisthorchiidae</taxon>
        <taxon>Opisthorchis</taxon>
    </lineage>
</organism>
<reference evidence="8 9" key="1">
    <citation type="submission" date="2015-03" db="EMBL/GenBank/DDBJ databases">
        <title>Draft genome of the nematode, Opisthorchis viverrini.</title>
        <authorList>
            <person name="Mitreva M."/>
        </authorList>
    </citation>
    <scope>NUCLEOTIDE SEQUENCE [LARGE SCALE GENOMIC DNA]</scope>
    <source>
        <strain evidence="8">Khon Kaen</strain>
    </source>
</reference>
<comment type="subcellular location">
    <subcellularLocation>
        <location evidence="1">Membrane</location>
        <topology evidence="1">Multi-pass membrane protein</topology>
    </subcellularLocation>
</comment>
<sequence length="115" mass="12967">MSKLLNREMEVDAVDESPTILSKISQVHCSQITDHLAFLPSNVHVTSTFSLLWLLFGATLMGLFLQRLAARLGVVTGRHLATVCYEQYPRPVRLLLWIMVEVAIIGSDMQVCPKW</sequence>
<comment type="similarity">
    <text evidence="2">Belongs to the NRAMP family.</text>
</comment>
<dbReference type="GO" id="GO:0005381">
    <property type="term" value="F:iron ion transmembrane transporter activity"/>
    <property type="evidence" value="ECO:0007669"/>
    <property type="project" value="TreeGrafter"/>
</dbReference>
<dbReference type="Pfam" id="PF01566">
    <property type="entry name" value="Nramp"/>
    <property type="match status" value="1"/>
</dbReference>
<evidence type="ECO:0000256" key="1">
    <source>
        <dbReference type="ARBA" id="ARBA00004141"/>
    </source>
</evidence>
<evidence type="ECO:0000256" key="5">
    <source>
        <dbReference type="ARBA" id="ARBA00022989"/>
    </source>
</evidence>
<dbReference type="Proteomes" id="UP000243686">
    <property type="component" value="Unassembled WGS sequence"/>
</dbReference>
<keyword evidence="3" id="KW-0813">Transport</keyword>